<gene>
    <name evidence="1" type="ORF">CAB88_26675</name>
</gene>
<evidence type="ECO:0000313" key="1">
    <source>
        <dbReference type="EMBL" id="ARP60452.1"/>
    </source>
</evidence>
<dbReference type="GeneID" id="67469460"/>
<accession>A0A1B1LES1</accession>
<organism evidence="1 2">
    <name type="scientific">Bacillus thuringiensis</name>
    <dbReference type="NCBI Taxonomy" id="1428"/>
    <lineage>
        <taxon>Bacteria</taxon>
        <taxon>Bacillati</taxon>
        <taxon>Bacillota</taxon>
        <taxon>Bacilli</taxon>
        <taxon>Bacillales</taxon>
        <taxon>Bacillaceae</taxon>
        <taxon>Bacillus</taxon>
        <taxon>Bacillus cereus group</taxon>
    </lineage>
</organism>
<dbReference type="Proteomes" id="UP000194143">
    <property type="component" value="Chromosome"/>
</dbReference>
<name>A0A1B1LES1_BACTU</name>
<evidence type="ECO:0000313" key="2">
    <source>
        <dbReference type="Proteomes" id="UP000194143"/>
    </source>
</evidence>
<reference evidence="1 2" key="1">
    <citation type="submission" date="2017-04" db="EMBL/GenBank/DDBJ databases">
        <title>Complete Genome Sequence of Bacillus thuringiensis type Strain ATCC 10792.</title>
        <authorList>
            <person name="Oh D.-H."/>
            <person name="Park B.-J."/>
            <person name="Shuai W."/>
            <person name="Chelliah R."/>
        </authorList>
    </citation>
    <scope>NUCLEOTIDE SEQUENCE [LARGE SCALE GENOMIC DNA]</scope>
    <source>
        <strain evidence="1 2">ATCC 10792</strain>
    </source>
</reference>
<protein>
    <submittedName>
        <fullName evidence="1">Uncharacterized protein</fullName>
    </submittedName>
</protein>
<sequence>MGFFSKRKQKMMDSNNERSVKKIVELSVEEMRGIQGASSESNDYLYDSYVIRNQSSLALNKRFLS</sequence>
<dbReference type="RefSeq" id="WP_000505575.1">
    <property type="nucleotide sequence ID" value="NZ_CP015350.1"/>
</dbReference>
<dbReference type="EMBL" id="CP021061">
    <property type="protein sequence ID" value="ARP60452.1"/>
    <property type="molecule type" value="Genomic_DNA"/>
</dbReference>
<dbReference type="AlphaFoldDB" id="A0A1B1LES1"/>
<proteinExistence type="predicted"/>
<keyword evidence="2" id="KW-1185">Reference proteome</keyword>